<keyword evidence="1" id="KW-0202">Cytokine</keyword>
<evidence type="ECO:0000259" key="3">
    <source>
        <dbReference type="Pfam" id="PF00048"/>
    </source>
</evidence>
<dbReference type="InterPro" id="IPR001811">
    <property type="entry name" value="Chemokine_IL8-like_dom"/>
</dbReference>
<reference evidence="4" key="1">
    <citation type="submission" date="2020-10" db="EMBL/GenBank/DDBJ databases">
        <title>Chromosome-scale genome assembly of the Allis shad, Alosa alosa.</title>
        <authorList>
            <person name="Margot Z."/>
            <person name="Christophe K."/>
            <person name="Cabau C."/>
            <person name="Louis A."/>
            <person name="Berthelot C."/>
            <person name="Parey E."/>
            <person name="Roest Crollius H."/>
            <person name="Montfort J."/>
            <person name="Robinson-Rechavi M."/>
            <person name="Bucao C."/>
            <person name="Bouchez O."/>
            <person name="Gislard M."/>
            <person name="Lluch J."/>
            <person name="Milhes M."/>
            <person name="Lampietro C."/>
            <person name="Lopez Roques C."/>
            <person name="Donnadieu C."/>
            <person name="Braasch I."/>
            <person name="Desvignes T."/>
            <person name="Postlethwait J."/>
            <person name="Bobe J."/>
            <person name="Guiguen Y."/>
        </authorList>
    </citation>
    <scope>NUCLEOTIDE SEQUENCE</scope>
    <source>
        <strain evidence="4">M-15738</strain>
        <tissue evidence="4">Blood</tissue>
    </source>
</reference>
<evidence type="ECO:0000256" key="1">
    <source>
        <dbReference type="ARBA" id="ARBA00022514"/>
    </source>
</evidence>
<protein>
    <recommendedName>
        <fullName evidence="3">Chemokine interleukin-8-like domain-containing protein</fullName>
    </recommendedName>
</protein>
<dbReference type="GO" id="GO:0005615">
    <property type="term" value="C:extracellular space"/>
    <property type="evidence" value="ECO:0007669"/>
    <property type="project" value="UniProtKB-KW"/>
</dbReference>
<feature type="chain" id="PRO_5043495967" description="Chemokine interleukin-8-like domain-containing protein" evidence="2">
    <location>
        <begin position="23"/>
        <end position="108"/>
    </location>
</feature>
<evidence type="ECO:0000313" key="4">
    <source>
        <dbReference type="EMBL" id="KAG5268489.1"/>
    </source>
</evidence>
<dbReference type="Gene3D" id="2.40.50.40">
    <property type="match status" value="1"/>
</dbReference>
<proteinExistence type="predicted"/>
<keyword evidence="5" id="KW-1185">Reference proteome</keyword>
<sequence>MALHQMVSLFCVLTLLFSYIQGGTDKSNPDIKPESCCPSVSAACSLNREKINRCIISSKCVPAVIFFVGKKACCVPKNAKWVQDVMKELKEKGKPCKKESKPIVNAML</sequence>
<organism evidence="4 5">
    <name type="scientific">Alosa alosa</name>
    <name type="common">allis shad</name>
    <dbReference type="NCBI Taxonomy" id="278164"/>
    <lineage>
        <taxon>Eukaryota</taxon>
        <taxon>Metazoa</taxon>
        <taxon>Chordata</taxon>
        <taxon>Craniata</taxon>
        <taxon>Vertebrata</taxon>
        <taxon>Euteleostomi</taxon>
        <taxon>Actinopterygii</taxon>
        <taxon>Neopterygii</taxon>
        <taxon>Teleostei</taxon>
        <taxon>Clupei</taxon>
        <taxon>Clupeiformes</taxon>
        <taxon>Clupeoidei</taxon>
        <taxon>Clupeidae</taxon>
        <taxon>Alosa</taxon>
    </lineage>
</organism>
<feature type="domain" description="Chemokine interleukin-8-like" evidence="3">
    <location>
        <begin position="35"/>
        <end position="89"/>
    </location>
</feature>
<dbReference type="GO" id="GO:0008009">
    <property type="term" value="F:chemokine activity"/>
    <property type="evidence" value="ECO:0007669"/>
    <property type="project" value="InterPro"/>
</dbReference>
<accession>A0AAV6G062</accession>
<dbReference type="AlphaFoldDB" id="A0AAV6G062"/>
<feature type="signal peptide" evidence="2">
    <location>
        <begin position="1"/>
        <end position="22"/>
    </location>
</feature>
<dbReference type="InterPro" id="IPR036048">
    <property type="entry name" value="Interleukin_8-like_sf"/>
</dbReference>
<dbReference type="Pfam" id="PF00048">
    <property type="entry name" value="IL8"/>
    <property type="match status" value="1"/>
</dbReference>
<comment type="caution">
    <text evidence="4">The sequence shown here is derived from an EMBL/GenBank/DDBJ whole genome shotgun (WGS) entry which is preliminary data.</text>
</comment>
<name>A0AAV6G062_9TELE</name>
<dbReference type="EMBL" id="JADWDJ010000016">
    <property type="protein sequence ID" value="KAG5268489.1"/>
    <property type="molecule type" value="Genomic_DNA"/>
</dbReference>
<gene>
    <name evidence="4" type="ORF">AALO_G00213150</name>
</gene>
<dbReference type="SUPFAM" id="SSF54117">
    <property type="entry name" value="Interleukin 8-like chemokines"/>
    <property type="match status" value="1"/>
</dbReference>
<evidence type="ECO:0000313" key="5">
    <source>
        <dbReference type="Proteomes" id="UP000823561"/>
    </source>
</evidence>
<dbReference type="Proteomes" id="UP000823561">
    <property type="component" value="Chromosome 16"/>
</dbReference>
<keyword evidence="2" id="KW-0732">Signal</keyword>
<dbReference type="GO" id="GO:0006955">
    <property type="term" value="P:immune response"/>
    <property type="evidence" value="ECO:0007669"/>
    <property type="project" value="InterPro"/>
</dbReference>
<evidence type="ECO:0000256" key="2">
    <source>
        <dbReference type="SAM" id="SignalP"/>
    </source>
</evidence>